<dbReference type="Proteomes" id="UP000463975">
    <property type="component" value="Chromosome"/>
</dbReference>
<sequence length="236" mass="26329">MAKSNPSSLSPKLLATGHRQRMRQRILDHGASSFADYELVEMLLYPAIPRRDTKPLAKSLIDHFGSFLALCQATPDELTKFKLNANAITLLMLPRICAVSLGSKETKNLYCFDDWSRLMTYVNRYTSNNITTGTSILYMNSRNELLLDSLLPAGSEISTLHRYIAEQALHLNATALIIVYISPKRPANVISQHVQGLKQALSPLSVSIHDVLLLGEGWTSSLQQEGMLNGDFEKRL</sequence>
<dbReference type="KEGG" id="bomb:GT348_03945"/>
<accession>A0A6P1NDI0</accession>
<keyword evidence="1" id="KW-0378">Hydrolase</keyword>
<gene>
    <name evidence="3" type="ORF">GT348_03945</name>
</gene>
<proteinExistence type="predicted"/>
<dbReference type="GO" id="GO:0008237">
    <property type="term" value="F:metallopeptidase activity"/>
    <property type="evidence" value="ECO:0007669"/>
    <property type="project" value="UniProtKB-KW"/>
</dbReference>
<dbReference type="InterPro" id="IPR001405">
    <property type="entry name" value="UPF0758"/>
</dbReference>
<evidence type="ECO:0000256" key="1">
    <source>
        <dbReference type="ARBA" id="ARBA00023049"/>
    </source>
</evidence>
<keyword evidence="1" id="KW-0645">Protease</keyword>
<reference evidence="3 4" key="1">
    <citation type="submission" date="2020-01" db="EMBL/GenBank/DDBJ databases">
        <title>Genome sequencing of strain KACC 21507.</title>
        <authorList>
            <person name="Heo J."/>
            <person name="Kim S.-J."/>
            <person name="Kim J.-S."/>
            <person name="Hong S.-B."/>
            <person name="Kwon S.-W."/>
        </authorList>
    </citation>
    <scope>NUCLEOTIDE SEQUENCE [LARGE SCALE GENOMIC DNA]</scope>
    <source>
        <strain evidence="3 4">KACC 21507</strain>
    </source>
</reference>
<organism evidence="3 4">
    <name type="scientific">Aristophania vespae</name>
    <dbReference type="NCBI Taxonomy" id="2697033"/>
    <lineage>
        <taxon>Bacteria</taxon>
        <taxon>Pseudomonadati</taxon>
        <taxon>Pseudomonadota</taxon>
        <taxon>Alphaproteobacteria</taxon>
        <taxon>Acetobacterales</taxon>
        <taxon>Acetobacteraceae</taxon>
        <taxon>Aristophania</taxon>
    </lineage>
</organism>
<keyword evidence="4" id="KW-1185">Reference proteome</keyword>
<feature type="domain" description="RadC-like JAB" evidence="2">
    <location>
        <begin position="115"/>
        <end position="226"/>
    </location>
</feature>
<evidence type="ECO:0000259" key="2">
    <source>
        <dbReference type="Pfam" id="PF04002"/>
    </source>
</evidence>
<evidence type="ECO:0000313" key="3">
    <source>
        <dbReference type="EMBL" id="QHI95529.1"/>
    </source>
</evidence>
<dbReference type="Pfam" id="PF04002">
    <property type="entry name" value="RadC"/>
    <property type="match status" value="1"/>
</dbReference>
<evidence type="ECO:0000313" key="4">
    <source>
        <dbReference type="Proteomes" id="UP000463975"/>
    </source>
</evidence>
<dbReference type="InterPro" id="IPR025657">
    <property type="entry name" value="RadC_JAB"/>
</dbReference>
<protein>
    <submittedName>
        <fullName evidence="3">DNA repair protein RadC</fullName>
    </submittedName>
</protein>
<dbReference type="RefSeq" id="WP_160618606.1">
    <property type="nucleotide sequence ID" value="NZ_CP047652.1"/>
</dbReference>
<keyword evidence="1" id="KW-0482">Metalloprotease</keyword>
<dbReference type="PANTHER" id="PTHR30471">
    <property type="entry name" value="DNA REPAIR PROTEIN RADC"/>
    <property type="match status" value="1"/>
</dbReference>
<name>A0A6P1NDI0_9PROT</name>
<dbReference type="EMBL" id="CP047652">
    <property type="protein sequence ID" value="QHI95529.1"/>
    <property type="molecule type" value="Genomic_DNA"/>
</dbReference>
<dbReference type="AlphaFoldDB" id="A0A6P1NDI0"/>
<dbReference type="PANTHER" id="PTHR30471:SF3">
    <property type="entry name" value="UPF0758 PROTEIN YEES-RELATED"/>
    <property type="match status" value="1"/>
</dbReference>